<evidence type="ECO:0000256" key="1">
    <source>
        <dbReference type="ARBA" id="ARBA00006484"/>
    </source>
</evidence>
<dbReference type="AlphaFoldDB" id="A0A316DBK7"/>
<dbReference type="InterPro" id="IPR002347">
    <property type="entry name" value="SDR_fam"/>
</dbReference>
<evidence type="ECO:0000256" key="2">
    <source>
        <dbReference type="ARBA" id="ARBA00023002"/>
    </source>
</evidence>
<dbReference type="PANTHER" id="PTHR44196">
    <property type="entry name" value="DEHYDROGENASE/REDUCTASE SDR FAMILY MEMBER 7B"/>
    <property type="match status" value="1"/>
</dbReference>
<dbReference type="PRINTS" id="PR00080">
    <property type="entry name" value="SDRFAMILY"/>
</dbReference>
<name>A0A316DBK7_9BACL</name>
<keyword evidence="2" id="KW-0560">Oxidoreductase</keyword>
<reference evidence="5 6" key="1">
    <citation type="submission" date="2018-05" db="EMBL/GenBank/DDBJ databases">
        <title>Genomic Encyclopedia of Type Strains, Phase IV (KMG-IV): sequencing the most valuable type-strain genomes for metagenomic binning, comparative biology and taxonomic classification.</title>
        <authorList>
            <person name="Goeker M."/>
        </authorList>
    </citation>
    <scope>NUCLEOTIDE SEQUENCE [LARGE SCALE GENOMIC DNA]</scope>
    <source>
        <strain evidence="5 6">DSM 18773</strain>
    </source>
</reference>
<dbReference type="Pfam" id="PF00106">
    <property type="entry name" value="adh_short"/>
    <property type="match status" value="1"/>
</dbReference>
<evidence type="ECO:0000256" key="3">
    <source>
        <dbReference type="RuleBase" id="RU000363"/>
    </source>
</evidence>
<dbReference type="PROSITE" id="PS00061">
    <property type="entry name" value="ADH_SHORT"/>
    <property type="match status" value="1"/>
</dbReference>
<dbReference type="Proteomes" id="UP000245634">
    <property type="component" value="Unassembled WGS sequence"/>
</dbReference>
<dbReference type="Gene3D" id="3.40.50.720">
    <property type="entry name" value="NAD(P)-binding Rossmann-like Domain"/>
    <property type="match status" value="1"/>
</dbReference>
<proteinExistence type="inferred from homology"/>
<keyword evidence="6" id="KW-1185">Reference proteome</keyword>
<feature type="domain" description="Ketoreductase" evidence="4">
    <location>
        <begin position="6"/>
        <end position="181"/>
    </location>
</feature>
<dbReference type="GO" id="GO:0016491">
    <property type="term" value="F:oxidoreductase activity"/>
    <property type="evidence" value="ECO:0007669"/>
    <property type="project" value="UniProtKB-KW"/>
</dbReference>
<dbReference type="OrthoDB" id="9810734at2"/>
<dbReference type="PANTHER" id="PTHR44196:SF1">
    <property type="entry name" value="DEHYDROGENASE_REDUCTASE SDR FAMILY MEMBER 7B"/>
    <property type="match status" value="1"/>
</dbReference>
<dbReference type="InterPro" id="IPR057326">
    <property type="entry name" value="KR_dom"/>
</dbReference>
<dbReference type="EMBL" id="QGGL01000004">
    <property type="protein sequence ID" value="PWK14985.1"/>
    <property type="molecule type" value="Genomic_DNA"/>
</dbReference>
<dbReference type="SMART" id="SM00822">
    <property type="entry name" value="PKS_KR"/>
    <property type="match status" value="1"/>
</dbReference>
<comment type="similarity">
    <text evidence="1 3">Belongs to the short-chain dehydrogenases/reductases (SDR) family.</text>
</comment>
<dbReference type="PRINTS" id="PR00081">
    <property type="entry name" value="GDHRDH"/>
</dbReference>
<dbReference type="GO" id="GO:0016020">
    <property type="term" value="C:membrane"/>
    <property type="evidence" value="ECO:0007669"/>
    <property type="project" value="TreeGrafter"/>
</dbReference>
<sequence>MKMSGNTILITGGASGIGLAFAERFVQAGNEVIICGRRVEKLQEAQAKCPQLHTRVCDVTNEADRKSLLEWVKQEFPQLNVLVNNAGIQHRVNLLENTEEWDYLRQEITANLEAPIHLSMLFAPLFADKGNSTILNVTSGLAFTPGAWVPIYSATKAALHSFTVSLRYQLAAKRIEVLEVAPPAVNTDLGGVGLHTFGTPLDEFADAVFQGLERGDQEIGYGHAAKALRASRDEIDETVKQLNSRML</sequence>
<comment type="caution">
    <text evidence="5">The sequence shown here is derived from an EMBL/GenBank/DDBJ whole genome shotgun (WGS) entry which is preliminary data.</text>
</comment>
<organism evidence="5 6">
    <name type="scientific">Tumebacillus permanentifrigoris</name>
    <dbReference type="NCBI Taxonomy" id="378543"/>
    <lineage>
        <taxon>Bacteria</taxon>
        <taxon>Bacillati</taxon>
        <taxon>Bacillota</taxon>
        <taxon>Bacilli</taxon>
        <taxon>Bacillales</taxon>
        <taxon>Alicyclobacillaceae</taxon>
        <taxon>Tumebacillus</taxon>
    </lineage>
</organism>
<gene>
    <name evidence="5" type="ORF">C7459_104190</name>
</gene>
<dbReference type="InterPro" id="IPR036291">
    <property type="entry name" value="NAD(P)-bd_dom_sf"/>
</dbReference>
<dbReference type="RefSeq" id="WP_109687444.1">
    <property type="nucleotide sequence ID" value="NZ_QGGL01000004.1"/>
</dbReference>
<evidence type="ECO:0000313" key="5">
    <source>
        <dbReference type="EMBL" id="PWK14985.1"/>
    </source>
</evidence>
<accession>A0A316DBK7</accession>
<dbReference type="InterPro" id="IPR020904">
    <property type="entry name" value="Sc_DH/Rdtase_CS"/>
</dbReference>
<evidence type="ECO:0000313" key="6">
    <source>
        <dbReference type="Proteomes" id="UP000245634"/>
    </source>
</evidence>
<dbReference type="SUPFAM" id="SSF51735">
    <property type="entry name" value="NAD(P)-binding Rossmann-fold domains"/>
    <property type="match status" value="1"/>
</dbReference>
<evidence type="ECO:0000259" key="4">
    <source>
        <dbReference type="SMART" id="SM00822"/>
    </source>
</evidence>
<protein>
    <submittedName>
        <fullName evidence="5">Putative oxidoreductase</fullName>
    </submittedName>
</protein>